<dbReference type="SFLD" id="SFLDG01061">
    <property type="entry name" value="methylthiotransferase"/>
    <property type="match status" value="1"/>
</dbReference>
<dbReference type="PROSITE" id="PS01278">
    <property type="entry name" value="MTTASE_RADICAL"/>
    <property type="match status" value="1"/>
</dbReference>
<dbReference type="GO" id="GO:0051539">
    <property type="term" value="F:4 iron, 4 sulfur cluster binding"/>
    <property type="evidence" value="ECO:0007669"/>
    <property type="project" value="UniProtKB-UniRule"/>
</dbReference>
<feature type="binding site" evidence="13">
    <location>
        <position position="172"/>
    </location>
    <ligand>
        <name>[4Fe-4S] cluster</name>
        <dbReference type="ChEBI" id="CHEBI:49883"/>
        <label>2</label>
        <note>4Fe-4S-S-AdoMet</note>
    </ligand>
</feature>
<keyword evidence="4 13" id="KW-0808">Transferase</keyword>
<dbReference type="HOGENOM" id="CLU_018697_2_0_0"/>
<keyword evidence="18" id="KW-1185">Reference proteome</keyword>
<keyword evidence="7 13" id="KW-0408">Iron</keyword>
<dbReference type="InterPro" id="IPR023404">
    <property type="entry name" value="rSAM_horseshoe"/>
</dbReference>
<feature type="binding site" evidence="13">
    <location>
        <position position="30"/>
    </location>
    <ligand>
        <name>[4Fe-4S] cluster</name>
        <dbReference type="ChEBI" id="CHEBI:49883"/>
        <label>1</label>
    </ligand>
</feature>
<comment type="similarity">
    <text evidence="13">Belongs to the methylthiotransferase family. MiaB subfamily.</text>
</comment>
<keyword evidence="2 13" id="KW-0004">4Fe-4S</keyword>
<dbReference type="Gene3D" id="3.40.50.12160">
    <property type="entry name" value="Methylthiotransferase, N-terminal domain"/>
    <property type="match status" value="1"/>
</dbReference>
<keyword evidence="8 13" id="KW-0411">Iron-sulfur</keyword>
<evidence type="ECO:0000256" key="4">
    <source>
        <dbReference type="ARBA" id="ARBA00022679"/>
    </source>
</evidence>
<dbReference type="NCBIfam" id="TIGR00089">
    <property type="entry name" value="MiaB/RimO family radical SAM methylthiotransferase"/>
    <property type="match status" value="1"/>
</dbReference>
<dbReference type="FunCoup" id="D1C2I9">
    <property type="interactions" value="477"/>
</dbReference>
<sequence length="460" mass="51686">MIPLNPRLARAPEPAGVQAAKRYCIWTIGCQMNEAESAKAAAMLSQAGYLQTHLEEEADVIIVNSCVVRQAAEDKVAGKLGSLARLKRVRPDVRIALTGCMVTGQEQALAERFPHVDLFYGPSQFERLVEIAPELAHVDTDLAELPHFYQPDAAGSDVTAFVPIIYGCNFVCSYCIVPYRRGRERSRPMAEVIAEVERLAERGVKEVTLLGQTVNAYGHDLPGSPDLADLLTAVNEIPGIERIRFLTSHPKYMSDRIVQAVATLPKACEHINLPVQAGDDEVLRRMRRTYTVDFYRERIAYIRETIPGVTVSTDIIVGFPGETEEQFQRTLDLLAELRLDKVHVAMYSPRPRTLSARWEDDIPWDEKRRRHQAVEKLQAQILGERNRGYLGATFEILVDGMAKGRWRGRTRGNDLVFFEAPGDWKGKFVDVRITEASPWYLLGEPVAVRDHARAGVERVV</sequence>
<dbReference type="InterPro" id="IPR002792">
    <property type="entry name" value="TRAM_dom"/>
</dbReference>
<dbReference type="GO" id="GO:0046872">
    <property type="term" value="F:metal ion binding"/>
    <property type="evidence" value="ECO:0007669"/>
    <property type="project" value="UniProtKB-KW"/>
</dbReference>
<dbReference type="GO" id="GO:0005829">
    <property type="term" value="C:cytosol"/>
    <property type="evidence" value="ECO:0007669"/>
    <property type="project" value="TreeGrafter"/>
</dbReference>
<dbReference type="InterPro" id="IPR038135">
    <property type="entry name" value="Methylthiotransferase_N_sf"/>
</dbReference>
<dbReference type="InterPro" id="IPR058240">
    <property type="entry name" value="rSAM_sf"/>
</dbReference>
<evidence type="ECO:0000313" key="17">
    <source>
        <dbReference type="EMBL" id="ACZ38456.1"/>
    </source>
</evidence>
<comment type="subcellular location">
    <subcellularLocation>
        <location evidence="13">Cytoplasm</location>
    </subcellularLocation>
</comment>
<comment type="cofactor">
    <cofactor evidence="13">
        <name>[4Fe-4S] cluster</name>
        <dbReference type="ChEBI" id="CHEBI:49883"/>
    </cofactor>
    <text evidence="13">Binds 2 [4Fe-4S] clusters. One cluster is coordinated with 3 cysteines and an exchangeable S-adenosyl-L-methionine.</text>
</comment>
<evidence type="ECO:0000256" key="8">
    <source>
        <dbReference type="ARBA" id="ARBA00023014"/>
    </source>
</evidence>
<dbReference type="FunFam" id="3.80.30.20:FF:000001">
    <property type="entry name" value="tRNA-2-methylthio-N(6)-dimethylallyladenosine synthase 2"/>
    <property type="match status" value="1"/>
</dbReference>
<dbReference type="InterPro" id="IPR005839">
    <property type="entry name" value="Methylthiotransferase"/>
</dbReference>
<feature type="binding site" evidence="13">
    <location>
        <position position="100"/>
    </location>
    <ligand>
        <name>[4Fe-4S] cluster</name>
        <dbReference type="ChEBI" id="CHEBI:49883"/>
        <label>1</label>
    </ligand>
</feature>
<reference evidence="17 18" key="2">
    <citation type="journal article" date="2010" name="Stand. Genomic Sci.">
        <title>Complete genome sequence of Desulfohalobium retbaense type strain (HR(100)).</title>
        <authorList>
            <person name="Spring S."/>
            <person name="Nolan M."/>
            <person name="Lapidus A."/>
            <person name="Glavina Del Rio T."/>
            <person name="Copeland A."/>
            <person name="Tice H."/>
            <person name="Cheng J.F."/>
            <person name="Lucas S."/>
            <person name="Land M."/>
            <person name="Chen F."/>
            <person name="Bruce D."/>
            <person name="Goodwin L."/>
            <person name="Pitluck S."/>
            <person name="Ivanova N."/>
            <person name="Mavromatis K."/>
            <person name="Mikhailova N."/>
            <person name="Pati A."/>
            <person name="Chen A."/>
            <person name="Palaniappan K."/>
            <person name="Hauser L."/>
            <person name="Chang Y.J."/>
            <person name="Jeffries C.D."/>
            <person name="Munk C."/>
            <person name="Kiss H."/>
            <person name="Chain P."/>
            <person name="Han C."/>
            <person name="Brettin T."/>
            <person name="Detter J.C."/>
            <person name="Schuler E."/>
            <person name="Goker M."/>
            <person name="Rohde M."/>
            <person name="Bristow J."/>
            <person name="Eisen J.A."/>
            <person name="Markowitz V."/>
            <person name="Hugenholtz P."/>
            <person name="Kyrpides N.C."/>
            <person name="Klenk H.P."/>
        </authorList>
    </citation>
    <scope>NUCLEOTIDE SEQUENCE [LARGE SCALE GENOMIC DNA]</scope>
    <source>
        <strain evidence="18">ATCC 49802 / DSM 20745 / S 6022</strain>
    </source>
</reference>
<feature type="binding site" evidence="13">
    <location>
        <position position="66"/>
    </location>
    <ligand>
        <name>[4Fe-4S] cluster</name>
        <dbReference type="ChEBI" id="CHEBI:49883"/>
        <label>1</label>
    </ligand>
</feature>
<evidence type="ECO:0000259" key="16">
    <source>
        <dbReference type="PROSITE" id="PS51918"/>
    </source>
</evidence>
<evidence type="ECO:0000259" key="15">
    <source>
        <dbReference type="PROSITE" id="PS51449"/>
    </source>
</evidence>
<evidence type="ECO:0000256" key="6">
    <source>
        <dbReference type="ARBA" id="ARBA00022723"/>
    </source>
</evidence>
<evidence type="ECO:0000256" key="13">
    <source>
        <dbReference type="HAMAP-Rule" id="MF_01864"/>
    </source>
</evidence>
<dbReference type="PROSITE" id="PS51918">
    <property type="entry name" value="RADICAL_SAM"/>
    <property type="match status" value="1"/>
</dbReference>
<dbReference type="SUPFAM" id="SSF102114">
    <property type="entry name" value="Radical SAM enzymes"/>
    <property type="match status" value="1"/>
</dbReference>
<accession>D1C2I9</accession>
<proteinExistence type="inferred from homology"/>
<evidence type="ECO:0000256" key="9">
    <source>
        <dbReference type="ARBA" id="ARBA00033765"/>
    </source>
</evidence>
<dbReference type="Pfam" id="PF01938">
    <property type="entry name" value="TRAM"/>
    <property type="match status" value="1"/>
</dbReference>
<evidence type="ECO:0000256" key="12">
    <source>
        <dbReference type="ARBA" id="ARBA00081141"/>
    </source>
</evidence>
<evidence type="ECO:0000256" key="11">
    <source>
        <dbReference type="ARBA" id="ARBA00080698"/>
    </source>
</evidence>
<dbReference type="InterPro" id="IPR020612">
    <property type="entry name" value="Methylthiotransferase_CS"/>
</dbReference>
<dbReference type="PROSITE" id="PS51449">
    <property type="entry name" value="MTTASE_N"/>
    <property type="match status" value="1"/>
</dbReference>
<dbReference type="RefSeq" id="WP_012871503.1">
    <property type="nucleotide sequence ID" value="NC_013523.1"/>
</dbReference>
<dbReference type="SFLD" id="SFLDG01082">
    <property type="entry name" value="B12-binding_domain_containing"/>
    <property type="match status" value="1"/>
</dbReference>
<feature type="domain" description="TRAM" evidence="14">
    <location>
        <begin position="387"/>
        <end position="447"/>
    </location>
</feature>
<dbReference type="GO" id="GO:0016491">
    <property type="term" value="F:oxidoreductase activity"/>
    <property type="evidence" value="ECO:0007669"/>
    <property type="project" value="UniProtKB-KW"/>
</dbReference>
<dbReference type="PANTHER" id="PTHR43020:SF2">
    <property type="entry name" value="MITOCHONDRIAL TRNA METHYLTHIOTRANSFERASE CDK5RAP1"/>
    <property type="match status" value="1"/>
</dbReference>
<dbReference type="FunFam" id="3.40.50.12160:FF:000003">
    <property type="entry name" value="CDK5 regulatory subunit-associated protein 1"/>
    <property type="match status" value="1"/>
</dbReference>
<dbReference type="PROSITE" id="PS50926">
    <property type="entry name" value="TRAM"/>
    <property type="match status" value="1"/>
</dbReference>
<dbReference type="SMART" id="SM00729">
    <property type="entry name" value="Elp3"/>
    <property type="match status" value="1"/>
</dbReference>
<keyword evidence="13" id="KW-0819">tRNA processing</keyword>
<comment type="catalytic activity">
    <reaction evidence="13">
        <text>N(6)-dimethylallyladenosine(37) in tRNA + (sulfur carrier)-SH + AH2 + 2 S-adenosyl-L-methionine = 2-methylsulfanyl-N(6)-dimethylallyladenosine(37) in tRNA + (sulfur carrier)-H + 5'-deoxyadenosine + L-methionine + A + S-adenosyl-L-homocysteine + 2 H(+)</text>
        <dbReference type="Rhea" id="RHEA:37067"/>
        <dbReference type="Rhea" id="RHEA-COMP:10375"/>
        <dbReference type="Rhea" id="RHEA-COMP:10376"/>
        <dbReference type="Rhea" id="RHEA-COMP:14737"/>
        <dbReference type="Rhea" id="RHEA-COMP:14739"/>
        <dbReference type="ChEBI" id="CHEBI:13193"/>
        <dbReference type="ChEBI" id="CHEBI:15378"/>
        <dbReference type="ChEBI" id="CHEBI:17319"/>
        <dbReference type="ChEBI" id="CHEBI:17499"/>
        <dbReference type="ChEBI" id="CHEBI:29917"/>
        <dbReference type="ChEBI" id="CHEBI:57844"/>
        <dbReference type="ChEBI" id="CHEBI:57856"/>
        <dbReference type="ChEBI" id="CHEBI:59789"/>
        <dbReference type="ChEBI" id="CHEBI:64428"/>
        <dbReference type="ChEBI" id="CHEBI:74415"/>
        <dbReference type="ChEBI" id="CHEBI:74417"/>
        <dbReference type="EC" id="2.8.4.3"/>
    </reaction>
</comment>
<evidence type="ECO:0000256" key="2">
    <source>
        <dbReference type="ARBA" id="ARBA00022485"/>
    </source>
</evidence>
<dbReference type="SFLD" id="SFLDF00273">
    <property type="entry name" value="(dimethylallyl)adenosine_tRNA"/>
    <property type="match status" value="1"/>
</dbReference>
<evidence type="ECO:0000313" key="18">
    <source>
        <dbReference type="Proteomes" id="UP000002027"/>
    </source>
</evidence>
<comment type="function">
    <text evidence="1 13">Catalyzes the methylthiolation of N6-(dimethylallyl)adenosine (i(6)A), leading to the formation of 2-methylthio-N6-(dimethylallyl)adenosine (ms(2)i(6)A) at position 37 in tRNAs that read codons beginning with uridine.</text>
</comment>
<comment type="subunit">
    <text evidence="13">Monomer.</text>
</comment>
<evidence type="ECO:0000256" key="5">
    <source>
        <dbReference type="ARBA" id="ARBA00022691"/>
    </source>
</evidence>
<evidence type="ECO:0000259" key="14">
    <source>
        <dbReference type="PROSITE" id="PS50926"/>
    </source>
</evidence>
<name>D1C2I9_SPHTD</name>
<dbReference type="InterPro" id="IPR006463">
    <property type="entry name" value="MiaB_methiolase"/>
</dbReference>
<dbReference type="HAMAP" id="MF_01864">
    <property type="entry name" value="tRNA_metthiotr_MiaB"/>
    <property type="match status" value="1"/>
</dbReference>
<dbReference type="Pfam" id="PF00919">
    <property type="entry name" value="UPF0004"/>
    <property type="match status" value="1"/>
</dbReference>
<dbReference type="EC" id="2.8.4.3" evidence="9 13"/>
<evidence type="ECO:0000256" key="7">
    <source>
        <dbReference type="ARBA" id="ARBA00023004"/>
    </source>
</evidence>
<dbReference type="GO" id="GO:0035597">
    <property type="term" value="F:tRNA-2-methylthio-N(6)-dimethylallyladenosine(37) synthase activity"/>
    <property type="evidence" value="ECO:0007669"/>
    <property type="project" value="UniProtKB-EC"/>
</dbReference>
<dbReference type="PANTHER" id="PTHR43020">
    <property type="entry name" value="CDK5 REGULATORY SUBUNIT-ASSOCIATED PROTEIN 1"/>
    <property type="match status" value="1"/>
</dbReference>
<protein>
    <recommendedName>
        <fullName evidence="10 13">tRNA-2-methylthio-N(6)-dimethylallyladenosine synthase</fullName>
        <ecNumber evidence="9 13">2.8.4.3</ecNumber>
    </recommendedName>
    <alternativeName>
        <fullName evidence="12 13">(Dimethylallyl)adenosine tRNA methylthiotransferase MiaB</fullName>
    </alternativeName>
    <alternativeName>
        <fullName evidence="11 13">tRNA-i(6)A37 methylthiotransferase</fullName>
    </alternativeName>
</protein>
<dbReference type="eggNOG" id="COG0621">
    <property type="taxonomic scope" value="Bacteria"/>
</dbReference>
<reference evidence="18" key="1">
    <citation type="submission" date="2009-11" db="EMBL/GenBank/DDBJ databases">
        <title>The complete chromosome 1 of Sphaerobacter thermophilus DSM 20745.</title>
        <authorList>
            <person name="Lucas S."/>
            <person name="Copeland A."/>
            <person name="Lapidus A."/>
            <person name="Glavina del Rio T."/>
            <person name="Dalin E."/>
            <person name="Tice H."/>
            <person name="Bruce D."/>
            <person name="Goodwin L."/>
            <person name="Pitluck S."/>
            <person name="Kyrpides N."/>
            <person name="Mavromatis K."/>
            <person name="Ivanova N."/>
            <person name="Mikhailova N."/>
            <person name="LaButti K.M."/>
            <person name="Clum A."/>
            <person name="Sun H.I."/>
            <person name="Brettin T."/>
            <person name="Detter J.C."/>
            <person name="Han C."/>
            <person name="Larimer F."/>
            <person name="Land M."/>
            <person name="Hauser L."/>
            <person name="Markowitz V."/>
            <person name="Cheng J.F."/>
            <person name="Hugenholtz P."/>
            <person name="Woyke T."/>
            <person name="Wu D."/>
            <person name="Steenblock K."/>
            <person name="Schneider S."/>
            <person name="Pukall R."/>
            <person name="Goeker M."/>
            <person name="Klenk H.P."/>
            <person name="Eisen J.A."/>
        </authorList>
    </citation>
    <scope>NUCLEOTIDE SEQUENCE [LARGE SCALE GENOMIC DNA]</scope>
    <source>
        <strain evidence="18">ATCC 49802 / DSM 20745 / S 6022</strain>
    </source>
</reference>
<keyword evidence="17" id="KW-0560">Oxidoreductase</keyword>
<dbReference type="InParanoid" id="D1C2I9"/>
<feature type="binding site" evidence="13">
    <location>
        <position position="168"/>
    </location>
    <ligand>
        <name>[4Fe-4S] cluster</name>
        <dbReference type="ChEBI" id="CHEBI:49883"/>
        <label>2</label>
        <note>4Fe-4S-S-AdoMet</note>
    </ligand>
</feature>
<gene>
    <name evidence="13" type="primary">miaB</name>
    <name evidence="17" type="ordered locus">Sthe_1020</name>
</gene>
<organism evidence="17 18">
    <name type="scientific">Sphaerobacter thermophilus (strain ATCC 49802 / DSM 20745 / KCCM 41009 / NCIMB 13125 / S 6022)</name>
    <dbReference type="NCBI Taxonomy" id="479434"/>
    <lineage>
        <taxon>Bacteria</taxon>
        <taxon>Pseudomonadati</taxon>
        <taxon>Thermomicrobiota</taxon>
        <taxon>Thermomicrobia</taxon>
        <taxon>Sphaerobacterales</taxon>
        <taxon>Sphaerobacterineae</taxon>
        <taxon>Sphaerobacteraceae</taxon>
        <taxon>Sphaerobacter</taxon>
    </lineage>
</organism>
<dbReference type="InterPro" id="IPR007197">
    <property type="entry name" value="rSAM"/>
</dbReference>
<keyword evidence="6 13" id="KW-0479">Metal-binding</keyword>
<dbReference type="SFLD" id="SFLDS00029">
    <property type="entry name" value="Radical_SAM"/>
    <property type="match status" value="1"/>
</dbReference>
<dbReference type="Gene3D" id="3.80.30.20">
    <property type="entry name" value="tm_1862 like domain"/>
    <property type="match status" value="1"/>
</dbReference>
<evidence type="ECO:0000256" key="3">
    <source>
        <dbReference type="ARBA" id="ARBA00022490"/>
    </source>
</evidence>
<dbReference type="Pfam" id="PF04055">
    <property type="entry name" value="Radical_SAM"/>
    <property type="match status" value="1"/>
</dbReference>
<feature type="binding site" evidence="13">
    <location>
        <position position="175"/>
    </location>
    <ligand>
        <name>[4Fe-4S] cluster</name>
        <dbReference type="ChEBI" id="CHEBI:49883"/>
        <label>2</label>
        <note>4Fe-4S-S-AdoMet</note>
    </ligand>
</feature>
<dbReference type="InterPro" id="IPR006638">
    <property type="entry name" value="Elp3/MiaA/NifB-like_rSAM"/>
</dbReference>
<dbReference type="AlphaFoldDB" id="D1C2I9"/>
<dbReference type="InterPro" id="IPR013848">
    <property type="entry name" value="Methylthiotransferase_N"/>
</dbReference>
<dbReference type="Proteomes" id="UP000002027">
    <property type="component" value="Chromosome 1"/>
</dbReference>
<feature type="domain" description="Radical SAM core" evidence="16">
    <location>
        <begin position="154"/>
        <end position="385"/>
    </location>
</feature>
<dbReference type="NCBIfam" id="TIGR01574">
    <property type="entry name" value="miaB-methiolase"/>
    <property type="match status" value="1"/>
</dbReference>
<dbReference type="KEGG" id="sti:Sthe_1020"/>
<dbReference type="CDD" id="cd01335">
    <property type="entry name" value="Radical_SAM"/>
    <property type="match status" value="1"/>
</dbReference>
<dbReference type="EMBL" id="CP001823">
    <property type="protein sequence ID" value="ACZ38456.1"/>
    <property type="molecule type" value="Genomic_DNA"/>
</dbReference>
<keyword evidence="5 13" id="KW-0949">S-adenosyl-L-methionine</keyword>
<dbReference type="STRING" id="479434.Sthe_1020"/>
<evidence type="ECO:0000256" key="1">
    <source>
        <dbReference type="ARBA" id="ARBA00003234"/>
    </source>
</evidence>
<feature type="domain" description="MTTase N-terminal" evidence="15">
    <location>
        <begin position="21"/>
        <end position="137"/>
    </location>
</feature>
<keyword evidence="3 13" id="KW-0963">Cytoplasm</keyword>
<evidence type="ECO:0000256" key="10">
    <source>
        <dbReference type="ARBA" id="ARBA00068570"/>
    </source>
</evidence>